<gene>
    <name evidence="4" type="ORF">RSOLAG1IB_06850</name>
</gene>
<feature type="domain" description="Transglycosylase SLT" evidence="3">
    <location>
        <begin position="558"/>
        <end position="646"/>
    </location>
</feature>
<feature type="domain" description="Transglycosylase SLT" evidence="3">
    <location>
        <begin position="117"/>
        <end position="204"/>
    </location>
</feature>
<dbReference type="InterPro" id="IPR008258">
    <property type="entry name" value="Transglycosylase_SLT_dom_1"/>
</dbReference>
<feature type="region of interest" description="Disordered" evidence="1">
    <location>
        <begin position="408"/>
        <end position="485"/>
    </location>
</feature>
<sequence>MFSFSLGSVLSLVVLGTTAVGMALPPTPRDLESQFYHQKAANFVLDPNCGPIGSTLNTTKHSGPNGSQSWLSCGLDTPRGWHPPRFTIKDIISKDLEAAAKLPNSPFTRCEPYFPLFYKYSEMFKVPAILIASFANQESGCNPETIGGGDEQGMMQITPDKCGGAPNNNCRDVDFNIRTAIGYFAGELNRHNGSILHTIGAYNGWYEGMTVPAATAAANTSCCRCQQNLDYIHQMCNGWIQGVDAYAANLGSYFNLRKRSAAHVKLPQPRLSLQLSLIPTVLYDADFLFVVEAWVICRLIVLEARHYIKWRIAKGFQGIHARSNAKDTCVTNRETRSYKWHMVIGNTPVYLLFNRVPFVSSPLSSFATVMKATAPLSLVALLAASAVALDVNGPSAHAGVSRVHARLHASRAQMRRDSGGNAYRRCKPKNTSSPYVTPESTPAPAPETPQPVSEPVPAPAPIAEPTPEPAPAPAPKNGGGSGDVIKVNSSGCGDVGATSDVTKTSGPNGCQDFLNCGVNQAGWKPPHVTIADIHYKDLGAELASGHSIFRNCKPYSDAIDSAAGETGLPPIMIASIMMQESSCNKDTIGGGGEQGLMQITNEKCVGAPGNDCREPWFNIMTGAKYLKSQIDSFNGNVLQAVGSYNGWFEGMTYGKATAARYSDCCRCQNNLDYLHQFFNGWLQGKDAYSNDLGVYKNLAVCF</sequence>
<dbReference type="Gene3D" id="1.10.530.10">
    <property type="match status" value="2"/>
</dbReference>
<evidence type="ECO:0000256" key="2">
    <source>
        <dbReference type="SAM" id="SignalP"/>
    </source>
</evidence>
<name>A0A0B7FB57_THACB</name>
<accession>A0A0B7FB57</accession>
<evidence type="ECO:0000313" key="4">
    <source>
        <dbReference type="EMBL" id="CEL54139.1"/>
    </source>
</evidence>
<dbReference type="Proteomes" id="UP000059188">
    <property type="component" value="Unassembled WGS sequence"/>
</dbReference>
<dbReference type="Pfam" id="PF01464">
    <property type="entry name" value="SLT"/>
    <property type="match status" value="2"/>
</dbReference>
<dbReference type="AlphaFoldDB" id="A0A0B7FB57"/>
<evidence type="ECO:0000259" key="3">
    <source>
        <dbReference type="Pfam" id="PF01464"/>
    </source>
</evidence>
<keyword evidence="2" id="KW-0732">Signal</keyword>
<protein>
    <submittedName>
        <fullName evidence="4">SPBc2 prophage-derived uncharacterized transglycosylase YomI</fullName>
    </submittedName>
</protein>
<dbReference type="PANTHER" id="PTHR37423">
    <property type="entry name" value="SOLUBLE LYTIC MUREIN TRANSGLYCOSYLASE-RELATED"/>
    <property type="match status" value="1"/>
</dbReference>
<proteinExistence type="predicted"/>
<dbReference type="PANTHER" id="PTHR37423:SF2">
    <property type="entry name" value="MEMBRANE-BOUND LYTIC MUREIN TRANSGLYCOSYLASE C"/>
    <property type="match status" value="1"/>
</dbReference>
<dbReference type="OrthoDB" id="2537480at2759"/>
<evidence type="ECO:0000313" key="5">
    <source>
        <dbReference type="Proteomes" id="UP000059188"/>
    </source>
</evidence>
<dbReference type="EMBL" id="LN679114">
    <property type="protein sequence ID" value="CEL54139.1"/>
    <property type="molecule type" value="Genomic_DNA"/>
</dbReference>
<dbReference type="SUPFAM" id="SSF53955">
    <property type="entry name" value="Lysozyme-like"/>
    <property type="match status" value="2"/>
</dbReference>
<feature type="chain" id="PRO_5002115723" evidence="2">
    <location>
        <begin position="24"/>
        <end position="702"/>
    </location>
</feature>
<keyword evidence="5" id="KW-1185">Reference proteome</keyword>
<organism evidence="4 5">
    <name type="scientific">Thanatephorus cucumeris (strain AG1-IB / isolate 7/3/14)</name>
    <name type="common">Lettuce bottom rot fungus</name>
    <name type="synonym">Rhizoctonia solani</name>
    <dbReference type="NCBI Taxonomy" id="1108050"/>
    <lineage>
        <taxon>Eukaryota</taxon>
        <taxon>Fungi</taxon>
        <taxon>Dikarya</taxon>
        <taxon>Basidiomycota</taxon>
        <taxon>Agaricomycotina</taxon>
        <taxon>Agaricomycetes</taxon>
        <taxon>Cantharellales</taxon>
        <taxon>Ceratobasidiaceae</taxon>
        <taxon>Rhizoctonia</taxon>
        <taxon>Rhizoctonia solani AG-1</taxon>
    </lineage>
</organism>
<evidence type="ECO:0000256" key="1">
    <source>
        <dbReference type="SAM" id="MobiDB-lite"/>
    </source>
</evidence>
<reference evidence="4 5" key="1">
    <citation type="submission" date="2014-11" db="EMBL/GenBank/DDBJ databases">
        <authorList>
            <person name="Wibberg Daniel"/>
        </authorList>
    </citation>
    <scope>NUCLEOTIDE SEQUENCE [LARGE SCALE GENOMIC DNA]</scope>
    <source>
        <strain evidence="4">Rhizoctonia solani AG1-IB 7/3/14</strain>
    </source>
</reference>
<feature type="compositionally biased region" description="Pro residues" evidence="1">
    <location>
        <begin position="441"/>
        <end position="474"/>
    </location>
</feature>
<dbReference type="InterPro" id="IPR023346">
    <property type="entry name" value="Lysozyme-like_dom_sf"/>
</dbReference>
<feature type="signal peptide" evidence="2">
    <location>
        <begin position="1"/>
        <end position="23"/>
    </location>
</feature>